<reference evidence="9" key="1">
    <citation type="submission" date="2022-11" db="UniProtKB">
        <authorList>
            <consortium name="WormBaseParasite"/>
        </authorList>
    </citation>
    <scope>IDENTIFICATION</scope>
</reference>
<dbReference type="GO" id="GO:0007094">
    <property type="term" value="P:mitotic spindle assembly checkpoint signaling"/>
    <property type="evidence" value="ECO:0007669"/>
    <property type="project" value="TreeGrafter"/>
</dbReference>
<dbReference type="GO" id="GO:0034501">
    <property type="term" value="P:protein localization to kinetochore"/>
    <property type="evidence" value="ECO:0007669"/>
    <property type="project" value="TreeGrafter"/>
</dbReference>
<keyword evidence="4" id="KW-0418">Kinase</keyword>
<feature type="region of interest" description="Disordered" evidence="6">
    <location>
        <begin position="19"/>
        <end position="108"/>
    </location>
</feature>
<organism evidence="8 9">
    <name type="scientific">Panagrolaimus davidi</name>
    <dbReference type="NCBI Taxonomy" id="227884"/>
    <lineage>
        <taxon>Eukaryota</taxon>
        <taxon>Metazoa</taxon>
        <taxon>Ecdysozoa</taxon>
        <taxon>Nematoda</taxon>
        <taxon>Chromadorea</taxon>
        <taxon>Rhabditida</taxon>
        <taxon>Tylenchina</taxon>
        <taxon>Panagrolaimomorpha</taxon>
        <taxon>Panagrolaimoidea</taxon>
        <taxon>Panagrolaimidae</taxon>
        <taxon>Panagrolaimus</taxon>
    </lineage>
</organism>
<evidence type="ECO:0000256" key="4">
    <source>
        <dbReference type="ARBA" id="ARBA00022777"/>
    </source>
</evidence>
<feature type="compositionally biased region" description="Low complexity" evidence="6">
    <location>
        <begin position="30"/>
        <end position="82"/>
    </location>
</feature>
<evidence type="ECO:0000256" key="3">
    <source>
        <dbReference type="ARBA" id="ARBA00022741"/>
    </source>
</evidence>
<evidence type="ECO:0000256" key="5">
    <source>
        <dbReference type="ARBA" id="ARBA00022840"/>
    </source>
</evidence>
<dbReference type="GO" id="GO:0005524">
    <property type="term" value="F:ATP binding"/>
    <property type="evidence" value="ECO:0007669"/>
    <property type="project" value="UniProtKB-KW"/>
</dbReference>
<feature type="domain" description="Protein kinase" evidence="7">
    <location>
        <begin position="158"/>
        <end position="222"/>
    </location>
</feature>
<dbReference type="Proteomes" id="UP000887578">
    <property type="component" value="Unplaced"/>
</dbReference>
<dbReference type="GO" id="GO:0000776">
    <property type="term" value="C:kinetochore"/>
    <property type="evidence" value="ECO:0007669"/>
    <property type="project" value="TreeGrafter"/>
</dbReference>
<evidence type="ECO:0000313" key="8">
    <source>
        <dbReference type="Proteomes" id="UP000887578"/>
    </source>
</evidence>
<evidence type="ECO:0000313" key="9">
    <source>
        <dbReference type="WBParaSite" id="PDA_v2.g438.t1"/>
    </source>
</evidence>
<evidence type="ECO:0000256" key="2">
    <source>
        <dbReference type="ARBA" id="ARBA00022679"/>
    </source>
</evidence>
<dbReference type="GO" id="GO:0033316">
    <property type="term" value="P:meiotic spindle assembly checkpoint signaling"/>
    <property type="evidence" value="ECO:0007669"/>
    <property type="project" value="TreeGrafter"/>
</dbReference>
<accession>A0A914QL62</accession>
<dbReference type="InterPro" id="IPR011009">
    <property type="entry name" value="Kinase-like_dom_sf"/>
</dbReference>
<evidence type="ECO:0000256" key="1">
    <source>
        <dbReference type="ARBA" id="ARBA00022527"/>
    </source>
</evidence>
<evidence type="ECO:0000256" key="6">
    <source>
        <dbReference type="SAM" id="MobiDB-lite"/>
    </source>
</evidence>
<keyword evidence="1" id="KW-0723">Serine/threonine-protein kinase</keyword>
<dbReference type="GO" id="GO:0005634">
    <property type="term" value="C:nucleus"/>
    <property type="evidence" value="ECO:0007669"/>
    <property type="project" value="TreeGrafter"/>
</dbReference>
<dbReference type="AlphaFoldDB" id="A0A914QL62"/>
<dbReference type="Gene3D" id="3.30.200.20">
    <property type="entry name" value="Phosphorylase Kinase, domain 1"/>
    <property type="match status" value="1"/>
</dbReference>
<dbReference type="WBParaSite" id="PDA_v2.g438.t1">
    <property type="protein sequence ID" value="PDA_v2.g438.t1"/>
    <property type="gene ID" value="PDA_v2.g438"/>
</dbReference>
<keyword evidence="3" id="KW-0547">Nucleotide-binding</keyword>
<sequence length="222" mass="25096">MERMEEIKRQWANVKARKQQLRQQQEERAAAALQQVQALPQQQPGPAIRQVQAPPQQQPDPAIQQIQAPPQQHGNVVQQTQEPPQPQSRHLPGLYELPPPHPQEASAIQQIRPSPQQHILAIQQFQAPLQQPAIQQTQSLSAPQQRSQTVYTINGEDYTRGKVLGTGGSCKVYEAHHNGNVYAIKVVDLDDLDQRVADDYLAEVKLLERLRGKEGIIQLENW</sequence>
<dbReference type="GO" id="GO:0004712">
    <property type="term" value="F:protein serine/threonine/tyrosine kinase activity"/>
    <property type="evidence" value="ECO:0007669"/>
    <property type="project" value="TreeGrafter"/>
</dbReference>
<dbReference type="PANTHER" id="PTHR22974">
    <property type="entry name" value="MIXED LINEAGE PROTEIN KINASE"/>
    <property type="match status" value="1"/>
</dbReference>
<keyword evidence="8" id="KW-1185">Reference proteome</keyword>
<proteinExistence type="predicted"/>
<dbReference type="SUPFAM" id="SSF56112">
    <property type="entry name" value="Protein kinase-like (PK-like)"/>
    <property type="match status" value="1"/>
</dbReference>
<keyword evidence="2" id="KW-0808">Transferase</keyword>
<name>A0A914QL62_9BILA</name>
<dbReference type="PROSITE" id="PS50011">
    <property type="entry name" value="PROTEIN_KINASE_DOM"/>
    <property type="match status" value="1"/>
</dbReference>
<keyword evidence="5" id="KW-0067">ATP-binding</keyword>
<protein>
    <submittedName>
        <fullName evidence="9">Protein kinase domain-containing protein</fullName>
    </submittedName>
</protein>
<dbReference type="GO" id="GO:0004674">
    <property type="term" value="F:protein serine/threonine kinase activity"/>
    <property type="evidence" value="ECO:0007669"/>
    <property type="project" value="UniProtKB-KW"/>
</dbReference>
<dbReference type="InterPro" id="IPR000719">
    <property type="entry name" value="Prot_kinase_dom"/>
</dbReference>
<dbReference type="PANTHER" id="PTHR22974:SF21">
    <property type="entry name" value="DUAL SPECIFICITY PROTEIN KINASE TTK"/>
    <property type="match status" value="1"/>
</dbReference>
<dbReference type="GO" id="GO:0007059">
    <property type="term" value="P:chromosome segregation"/>
    <property type="evidence" value="ECO:0007669"/>
    <property type="project" value="TreeGrafter"/>
</dbReference>
<evidence type="ECO:0000259" key="7">
    <source>
        <dbReference type="PROSITE" id="PS50011"/>
    </source>
</evidence>